<protein>
    <submittedName>
        <fullName evidence="3">SAC domain-containing protein</fullName>
    </submittedName>
</protein>
<dbReference type="EMBL" id="UYRT01086994">
    <property type="protein sequence ID" value="VDN32029.1"/>
    <property type="molecule type" value="Genomic_DNA"/>
</dbReference>
<gene>
    <name evidence="1" type="ORF">GPUH_LOCUS18568</name>
</gene>
<accession>A0A183EC77</accession>
<evidence type="ECO:0000313" key="2">
    <source>
        <dbReference type="Proteomes" id="UP000271098"/>
    </source>
</evidence>
<evidence type="ECO:0000313" key="3">
    <source>
        <dbReference type="WBParaSite" id="GPUH_0001859301-mRNA-1"/>
    </source>
</evidence>
<keyword evidence="2" id="KW-1185">Reference proteome</keyword>
<reference evidence="1 2" key="2">
    <citation type="submission" date="2018-11" db="EMBL/GenBank/DDBJ databases">
        <authorList>
            <consortium name="Pathogen Informatics"/>
        </authorList>
    </citation>
    <scope>NUCLEOTIDE SEQUENCE [LARGE SCALE GENOMIC DNA]</scope>
</reference>
<dbReference type="AlphaFoldDB" id="A0A183EC77"/>
<dbReference type="Proteomes" id="UP000271098">
    <property type="component" value="Unassembled WGS sequence"/>
</dbReference>
<reference evidence="3" key="1">
    <citation type="submission" date="2016-06" db="UniProtKB">
        <authorList>
            <consortium name="WormBaseParasite"/>
        </authorList>
    </citation>
    <scope>IDENTIFICATION</scope>
</reference>
<dbReference type="WBParaSite" id="GPUH_0001859301-mRNA-1">
    <property type="protein sequence ID" value="GPUH_0001859301-mRNA-1"/>
    <property type="gene ID" value="GPUH_0001859301"/>
</dbReference>
<proteinExistence type="predicted"/>
<dbReference type="OrthoDB" id="5829528at2759"/>
<name>A0A183EC77_9BILA</name>
<sequence length="149" mass="17114">MPAARLQIDGVDLGEVDSYVYFGQLNMRHNFPLAAASGRAASWHRFYSIIDILNVLNRNDRAHLFNTAVLKEVTYGCEMCSVKKAEEQALAVMERAMERGMLNVSFYNRINNQTLRQMNSMQDIITSKIRWAGHAALLTDNRWTMREKV</sequence>
<organism evidence="3">
    <name type="scientific">Gongylonema pulchrum</name>
    <dbReference type="NCBI Taxonomy" id="637853"/>
    <lineage>
        <taxon>Eukaryota</taxon>
        <taxon>Metazoa</taxon>
        <taxon>Ecdysozoa</taxon>
        <taxon>Nematoda</taxon>
        <taxon>Chromadorea</taxon>
        <taxon>Rhabditida</taxon>
        <taxon>Spirurina</taxon>
        <taxon>Spiruromorpha</taxon>
        <taxon>Spiruroidea</taxon>
        <taxon>Gongylonematidae</taxon>
        <taxon>Gongylonema</taxon>
    </lineage>
</organism>
<evidence type="ECO:0000313" key="1">
    <source>
        <dbReference type="EMBL" id="VDN32029.1"/>
    </source>
</evidence>